<evidence type="ECO:0000256" key="3">
    <source>
        <dbReference type="ARBA" id="ARBA00023002"/>
    </source>
</evidence>
<keyword evidence="3" id="KW-0560">Oxidoreductase</keyword>
<evidence type="ECO:0000256" key="5">
    <source>
        <dbReference type="PIRSR" id="PIRSR602401-1"/>
    </source>
</evidence>
<evidence type="ECO:0000256" key="4">
    <source>
        <dbReference type="ARBA" id="ARBA00023004"/>
    </source>
</evidence>
<keyword evidence="6" id="KW-1133">Transmembrane helix</keyword>
<dbReference type="PRINTS" id="PR00463">
    <property type="entry name" value="EP450I"/>
</dbReference>
<dbReference type="SUPFAM" id="SSF48264">
    <property type="entry name" value="Cytochrome P450"/>
    <property type="match status" value="1"/>
</dbReference>
<evidence type="ECO:0000256" key="2">
    <source>
        <dbReference type="ARBA" id="ARBA00022723"/>
    </source>
</evidence>
<name>A0A8H5L9B8_9HYPO</name>
<feature type="transmembrane region" description="Helical" evidence="6">
    <location>
        <begin position="32"/>
        <end position="49"/>
    </location>
</feature>
<evidence type="ECO:0000256" key="1">
    <source>
        <dbReference type="ARBA" id="ARBA00010617"/>
    </source>
</evidence>
<comment type="similarity">
    <text evidence="1">Belongs to the cytochrome P450 family.</text>
</comment>
<dbReference type="Gene3D" id="3.40.50.1820">
    <property type="entry name" value="alpha/beta hydrolase"/>
    <property type="match status" value="1"/>
</dbReference>
<evidence type="ECO:0000256" key="6">
    <source>
        <dbReference type="SAM" id="Phobius"/>
    </source>
</evidence>
<dbReference type="CDD" id="cd11065">
    <property type="entry name" value="CYP64-like"/>
    <property type="match status" value="1"/>
</dbReference>
<dbReference type="InterPro" id="IPR002018">
    <property type="entry name" value="CarbesteraseB"/>
</dbReference>
<evidence type="ECO:0000313" key="9">
    <source>
        <dbReference type="Proteomes" id="UP000544095"/>
    </source>
</evidence>
<keyword evidence="6" id="KW-0812">Transmembrane</keyword>
<dbReference type="InterPro" id="IPR036396">
    <property type="entry name" value="Cyt_P450_sf"/>
</dbReference>
<feature type="domain" description="Carboxylesterase type B" evidence="7">
    <location>
        <begin position="588"/>
        <end position="1001"/>
    </location>
</feature>
<dbReference type="PANTHER" id="PTHR46300">
    <property type="entry name" value="P450, PUTATIVE (EUROFUNG)-RELATED-RELATED"/>
    <property type="match status" value="1"/>
</dbReference>
<evidence type="ECO:0000313" key="8">
    <source>
        <dbReference type="EMBL" id="KAF5586541.1"/>
    </source>
</evidence>
<reference evidence="8 9" key="1">
    <citation type="submission" date="2020-05" db="EMBL/GenBank/DDBJ databases">
        <title>Identification and distribution of gene clusters putatively required for synthesis of sphingolipid metabolism inhibitors in phylogenetically diverse species of the filamentous fungus Fusarium.</title>
        <authorList>
            <person name="Kim H.-S."/>
            <person name="Busman M."/>
            <person name="Brown D.W."/>
            <person name="Divon H."/>
            <person name="Uhlig S."/>
            <person name="Proctor R.H."/>
        </authorList>
    </citation>
    <scope>NUCLEOTIDE SEQUENCE [LARGE SCALE GENOMIC DNA]</scope>
    <source>
        <strain evidence="8 9">NRRL 25211</strain>
    </source>
</reference>
<dbReference type="GO" id="GO:0016705">
    <property type="term" value="F:oxidoreductase activity, acting on paired donors, with incorporation or reduction of molecular oxygen"/>
    <property type="evidence" value="ECO:0007669"/>
    <property type="project" value="InterPro"/>
</dbReference>
<comment type="cofactor">
    <cofactor evidence="5">
        <name>heme</name>
        <dbReference type="ChEBI" id="CHEBI:30413"/>
    </cofactor>
</comment>
<dbReference type="Pfam" id="PF00067">
    <property type="entry name" value="p450"/>
    <property type="match status" value="1"/>
</dbReference>
<keyword evidence="6" id="KW-0472">Membrane</keyword>
<dbReference type="PRINTS" id="PR00385">
    <property type="entry name" value="P450"/>
</dbReference>
<keyword evidence="2 5" id="KW-0479">Metal-binding</keyword>
<dbReference type="GO" id="GO:0004497">
    <property type="term" value="F:monooxygenase activity"/>
    <property type="evidence" value="ECO:0007669"/>
    <property type="project" value="UniProtKB-KW"/>
</dbReference>
<dbReference type="SUPFAM" id="SSF53474">
    <property type="entry name" value="alpha/beta-Hydrolases"/>
    <property type="match status" value="1"/>
</dbReference>
<keyword evidence="8" id="KW-0503">Monooxygenase</keyword>
<dbReference type="Proteomes" id="UP000544095">
    <property type="component" value="Unassembled WGS sequence"/>
</dbReference>
<dbReference type="GO" id="GO:0005506">
    <property type="term" value="F:iron ion binding"/>
    <property type="evidence" value="ECO:0007669"/>
    <property type="project" value="InterPro"/>
</dbReference>
<keyword evidence="4 5" id="KW-0408">Iron</keyword>
<organism evidence="8 9">
    <name type="scientific">Fusarium pseudoanthophilum</name>
    <dbReference type="NCBI Taxonomy" id="48495"/>
    <lineage>
        <taxon>Eukaryota</taxon>
        <taxon>Fungi</taxon>
        <taxon>Dikarya</taxon>
        <taxon>Ascomycota</taxon>
        <taxon>Pezizomycotina</taxon>
        <taxon>Sordariomycetes</taxon>
        <taxon>Hypocreomycetidae</taxon>
        <taxon>Hypocreales</taxon>
        <taxon>Nectriaceae</taxon>
        <taxon>Fusarium</taxon>
        <taxon>Fusarium fujikuroi species complex</taxon>
    </lineage>
</organism>
<dbReference type="InterPro" id="IPR001128">
    <property type="entry name" value="Cyt_P450"/>
</dbReference>
<dbReference type="GO" id="GO:0020037">
    <property type="term" value="F:heme binding"/>
    <property type="evidence" value="ECO:0007669"/>
    <property type="project" value="InterPro"/>
</dbReference>
<protein>
    <submittedName>
        <fullName evidence="8">Cytochrome P450 monooxygenase</fullName>
    </submittedName>
</protein>
<dbReference type="InterPro" id="IPR002401">
    <property type="entry name" value="Cyt_P450_E_grp-I"/>
</dbReference>
<proteinExistence type="inferred from homology"/>
<dbReference type="EMBL" id="JAAOAR010000346">
    <property type="protein sequence ID" value="KAF5586541.1"/>
    <property type="molecule type" value="Genomic_DNA"/>
</dbReference>
<feature type="binding site" description="axial binding residue" evidence="5">
    <location>
        <position position="460"/>
    </location>
    <ligand>
        <name>heme</name>
        <dbReference type="ChEBI" id="CHEBI:30413"/>
    </ligand>
    <ligandPart>
        <name>Fe</name>
        <dbReference type="ChEBI" id="CHEBI:18248"/>
    </ligandPart>
</feature>
<evidence type="ECO:0000259" key="7">
    <source>
        <dbReference type="Pfam" id="PF00135"/>
    </source>
</evidence>
<sequence>MLANLTTRASQFDAQNILDIASSVTFNHVRRFWSLFGLIAVIALLTEWARVLNMRRKLPPGPFPFPIIGNHFQTPAVRPWLAWEKWAKYYSSPLMTIWIGRYPRIIMSDAWVASDLLEKKSDVFSSRPKLIMMGDLINTTTTNQTVLEYGDRWRLHRKLMHSAVGSQAVRGYRSYQADESKILTRDFLEIPDDYEMSIERYSISTSSIVGWGRRIDKNNDYVAVQALKFMESVNLVVPGAFIMEALPWLQKLPSWLYKFPHALKLGSAIGARYFYMLTEESMGNKHKAFNSTVMKAQKDHSMTDLEVAGLMANVIGGGVDTTSSTMVSCILAMCAFPEVQKKAQEELDRVVGHDRSPDWSDIDGNKLPYITAIVKETLRWRTVTVLAGIPHANTVDIEYRGYHFPAGTNFTGNMWAIHRNPVDFPDPDNFVPERFLDGPWKKPYPNARGSNPFGWGRRQCSGQPLAEQGLLYSLGRIIWAFHIEPGLNKDGSVHKPDIFAFTESENMRPMPFPARFTPRSKEIKNVILEEAAIAREALRCYDGDTKLTMADAVSRPAFEILIKPTKMAEAVQVFQLQHSLLGCINGADGDVVAFRGIQYATLENRLAQAVIKDTYPREIDATEYGPISPNPPGSFQLEMKLMQQTQPDPDYLTSSDTEALNLNIWVPKGQDGQLLQNLPVYVFIHGGGFVSGSGNSPHYDLTRLVRLSTEKRTPIIGVTVKLGLLGLFTSQELRDAGFKANNQLRDQRIAFQWLKKHIDGFGGDPENMTASGESTGGVCTGLHLLSQEPLFNRAYLTGGSPLLMQVAGPEEHENHYKQVIEALGLATATLEERIFALLWTPFDELLTRVPMDIAYRPMLDGDVVPFVMNHASVQDQDTKIPGRRWLKGLVIGDCQFDAAFKESNIRKKFPQTMRARLGVNAVTQRLLAAYDADPSNNDETVFAGFLRFSTDIGYYAATCSFAQGWAPITHTFAFNEPNPWLGMFQGHATHVFDIAMLFQNFQTDLPAAQVEAGRQMAADLFLFVHGRPPWVTADKGTLVYGPSVDGPVRNVVSDRLPEEAGRRRAIIDASDAITIDEIAAAHAAFMASA</sequence>
<keyword evidence="5" id="KW-0349">Heme</keyword>
<dbReference type="Pfam" id="PF00135">
    <property type="entry name" value="COesterase"/>
    <property type="match status" value="1"/>
</dbReference>
<gene>
    <name evidence="8" type="ORF">FPANT_7204</name>
</gene>
<dbReference type="PANTHER" id="PTHR46300:SF4">
    <property type="entry name" value="CYTOCHROME P450 98A3"/>
    <property type="match status" value="1"/>
</dbReference>
<accession>A0A8H5L9B8</accession>
<dbReference type="AlphaFoldDB" id="A0A8H5L9B8"/>
<comment type="caution">
    <text evidence="8">The sequence shown here is derived from an EMBL/GenBank/DDBJ whole genome shotgun (WGS) entry which is preliminary data.</text>
</comment>
<dbReference type="InterPro" id="IPR050364">
    <property type="entry name" value="Cytochrome_P450_fung"/>
</dbReference>
<dbReference type="InterPro" id="IPR029058">
    <property type="entry name" value="AB_hydrolase_fold"/>
</dbReference>
<dbReference type="Gene3D" id="1.10.630.10">
    <property type="entry name" value="Cytochrome P450"/>
    <property type="match status" value="1"/>
</dbReference>
<keyword evidence="9" id="KW-1185">Reference proteome</keyword>